<feature type="region of interest" description="Disordered" evidence="1">
    <location>
        <begin position="42"/>
        <end position="66"/>
    </location>
</feature>
<name>A0ABP8DUX1_9ACTN</name>
<evidence type="ECO:0000313" key="2">
    <source>
        <dbReference type="EMBL" id="GAA4263696.1"/>
    </source>
</evidence>
<proteinExistence type="predicted"/>
<feature type="compositionally biased region" description="Polar residues" evidence="1">
    <location>
        <begin position="42"/>
        <end position="57"/>
    </location>
</feature>
<evidence type="ECO:0000313" key="3">
    <source>
        <dbReference type="Proteomes" id="UP001500620"/>
    </source>
</evidence>
<dbReference type="Proteomes" id="UP001500620">
    <property type="component" value="Unassembled WGS sequence"/>
</dbReference>
<accession>A0ABP8DUX1</accession>
<organism evidence="2 3">
    <name type="scientific">Dactylosporangium darangshiense</name>
    <dbReference type="NCBI Taxonomy" id="579108"/>
    <lineage>
        <taxon>Bacteria</taxon>
        <taxon>Bacillati</taxon>
        <taxon>Actinomycetota</taxon>
        <taxon>Actinomycetes</taxon>
        <taxon>Micromonosporales</taxon>
        <taxon>Micromonosporaceae</taxon>
        <taxon>Dactylosporangium</taxon>
    </lineage>
</organism>
<keyword evidence="3" id="KW-1185">Reference proteome</keyword>
<dbReference type="EMBL" id="BAABAT010000077">
    <property type="protein sequence ID" value="GAA4263696.1"/>
    <property type="molecule type" value="Genomic_DNA"/>
</dbReference>
<protein>
    <submittedName>
        <fullName evidence="2">Uncharacterized protein</fullName>
    </submittedName>
</protein>
<evidence type="ECO:0000256" key="1">
    <source>
        <dbReference type="SAM" id="MobiDB-lite"/>
    </source>
</evidence>
<dbReference type="RefSeq" id="WP_345143528.1">
    <property type="nucleotide sequence ID" value="NZ_BAABAT010000077.1"/>
</dbReference>
<reference evidence="3" key="1">
    <citation type="journal article" date="2019" name="Int. J. Syst. Evol. Microbiol.">
        <title>The Global Catalogue of Microorganisms (GCM) 10K type strain sequencing project: providing services to taxonomists for standard genome sequencing and annotation.</title>
        <authorList>
            <consortium name="The Broad Institute Genomics Platform"/>
            <consortium name="The Broad Institute Genome Sequencing Center for Infectious Disease"/>
            <person name="Wu L."/>
            <person name="Ma J."/>
        </authorList>
    </citation>
    <scope>NUCLEOTIDE SEQUENCE [LARGE SCALE GENOMIC DNA]</scope>
    <source>
        <strain evidence="3">JCM 17441</strain>
    </source>
</reference>
<comment type="caution">
    <text evidence="2">The sequence shown here is derived from an EMBL/GenBank/DDBJ whole genome shotgun (WGS) entry which is preliminary data.</text>
</comment>
<sequence>MGAARADPGAAAPISWTRMSMAGVLAYRPDRSRAKLIFQTKPGSYNTEASSRSSPNCVGTCADPSR</sequence>
<gene>
    <name evidence="2" type="ORF">GCM10022255_110580</name>
</gene>